<dbReference type="Proteomes" id="UP000240912">
    <property type="component" value="Unassembled WGS sequence"/>
</dbReference>
<dbReference type="OrthoDB" id="9802649at2"/>
<dbReference type="Pfam" id="PF00535">
    <property type="entry name" value="Glycos_transf_2"/>
    <property type="match status" value="1"/>
</dbReference>
<reference evidence="2 3" key="1">
    <citation type="submission" date="2018-03" db="EMBL/GenBank/DDBJ databases">
        <authorList>
            <person name="Keele B.F."/>
        </authorList>
    </citation>
    <scope>NUCLEOTIDE SEQUENCE [LARGE SCALE GENOMIC DNA]</scope>
    <source>
        <strain evidence="2 3">YL28-9</strain>
    </source>
</reference>
<feature type="domain" description="Glycosyltransferase 2-like" evidence="1">
    <location>
        <begin position="10"/>
        <end position="170"/>
    </location>
</feature>
<dbReference type="InterPro" id="IPR029044">
    <property type="entry name" value="Nucleotide-diphossugar_trans"/>
</dbReference>
<evidence type="ECO:0000259" key="1">
    <source>
        <dbReference type="Pfam" id="PF00535"/>
    </source>
</evidence>
<organism evidence="2 3">
    <name type="scientific">Pedobacter yulinensis</name>
    <dbReference type="NCBI Taxonomy" id="2126353"/>
    <lineage>
        <taxon>Bacteria</taxon>
        <taxon>Pseudomonadati</taxon>
        <taxon>Bacteroidota</taxon>
        <taxon>Sphingobacteriia</taxon>
        <taxon>Sphingobacteriales</taxon>
        <taxon>Sphingobacteriaceae</taxon>
        <taxon>Pedobacter</taxon>
    </lineage>
</organism>
<dbReference type="AlphaFoldDB" id="A0A2T3HNM9"/>
<dbReference type="Gene3D" id="3.90.550.10">
    <property type="entry name" value="Spore Coat Polysaccharide Biosynthesis Protein SpsA, Chain A"/>
    <property type="match status" value="1"/>
</dbReference>
<keyword evidence="3" id="KW-1185">Reference proteome</keyword>
<dbReference type="EMBL" id="PYLS01000004">
    <property type="protein sequence ID" value="PST84055.1"/>
    <property type="molecule type" value="Genomic_DNA"/>
</dbReference>
<comment type="caution">
    <text evidence="2">The sequence shown here is derived from an EMBL/GenBank/DDBJ whole genome shotgun (WGS) entry which is preliminary data.</text>
</comment>
<name>A0A2T3HNM9_9SPHI</name>
<dbReference type="GO" id="GO:0016758">
    <property type="term" value="F:hexosyltransferase activity"/>
    <property type="evidence" value="ECO:0007669"/>
    <property type="project" value="UniProtKB-ARBA"/>
</dbReference>
<proteinExistence type="predicted"/>
<sequence>MLNNMKSVHILMATYQGERYIENQILSLIGQTYTNWTLFIHDDGSVDNTMQIVRRYAAIEKRIVIIDDGIKLGQAAANFLHMLPYATADLILFCDQDDIWFESKIQCLVEAFDGVSTPQAAFCNGYAYSAERGIISDNITKTSPKSLNEQLFLNAGIQGCSMMFNKQLLDKLHQMPAEVAMHDHLITLLAISFGKLVYVNKSLMLYRQSHVGKATEDIQTDRYKRLKSIFISDIPVIDQKHFNATKAFYESFGEQLSEAQHNLFKGYFSYASSKSLVSRLSIVLKYQFKLYNSVFLLVLKTITRKPIK</sequence>
<accession>A0A2T3HNM9</accession>
<evidence type="ECO:0000313" key="3">
    <source>
        <dbReference type="Proteomes" id="UP000240912"/>
    </source>
</evidence>
<dbReference type="PANTHER" id="PTHR22916:SF3">
    <property type="entry name" value="UDP-GLCNAC:BETAGAL BETA-1,3-N-ACETYLGLUCOSAMINYLTRANSFERASE-LIKE PROTEIN 1"/>
    <property type="match status" value="1"/>
</dbReference>
<evidence type="ECO:0000313" key="2">
    <source>
        <dbReference type="EMBL" id="PST84055.1"/>
    </source>
</evidence>
<dbReference type="InterPro" id="IPR001173">
    <property type="entry name" value="Glyco_trans_2-like"/>
</dbReference>
<gene>
    <name evidence="2" type="ORF">C7T94_04780</name>
</gene>
<protein>
    <recommendedName>
        <fullName evidence="1">Glycosyltransferase 2-like domain-containing protein</fullName>
    </recommendedName>
</protein>
<dbReference type="PANTHER" id="PTHR22916">
    <property type="entry name" value="GLYCOSYLTRANSFERASE"/>
    <property type="match status" value="1"/>
</dbReference>
<dbReference type="SUPFAM" id="SSF53448">
    <property type="entry name" value="Nucleotide-diphospho-sugar transferases"/>
    <property type="match status" value="1"/>
</dbReference>